<evidence type="ECO:0000256" key="9">
    <source>
        <dbReference type="ARBA" id="ARBA00051198"/>
    </source>
</evidence>
<evidence type="ECO:0000256" key="11">
    <source>
        <dbReference type="ARBA" id="ARBA00066349"/>
    </source>
</evidence>
<evidence type="ECO:0000256" key="13">
    <source>
        <dbReference type="ARBA" id="ARBA00075219"/>
    </source>
</evidence>
<evidence type="ECO:0000256" key="5">
    <source>
        <dbReference type="ARBA" id="ARBA00022723"/>
    </source>
</evidence>
<dbReference type="InterPro" id="IPR042208">
    <property type="entry name" value="D-ser_dehydrat-like_sf"/>
</dbReference>
<dbReference type="Gene3D" id="2.40.37.20">
    <property type="entry name" value="D-serine dehydratase-like domain"/>
    <property type="match status" value="1"/>
</dbReference>
<comment type="cofactor">
    <cofactor evidence="2">
        <name>Zn(2+)</name>
        <dbReference type="ChEBI" id="CHEBI:29105"/>
    </cofactor>
</comment>
<dbReference type="InterPro" id="IPR051466">
    <property type="entry name" value="D-amino_acid_metab_enzyme"/>
</dbReference>
<keyword evidence="6" id="KW-0862">Zinc</keyword>
<feature type="domain" description="D-serine dehydratase-like" evidence="14">
    <location>
        <begin position="274"/>
        <end position="372"/>
    </location>
</feature>
<keyword evidence="5" id="KW-0479">Metal-binding</keyword>
<keyword evidence="16" id="KW-1185">Reference proteome</keyword>
<reference evidence="15" key="1">
    <citation type="submission" date="2021-03" db="EMBL/GenBank/DDBJ databases">
        <title>Revisited historic fungal species revealed as producer of novel bioactive compounds through whole genome sequencing and comparative genomics.</title>
        <authorList>
            <person name="Vignolle G.A."/>
            <person name="Hochenegger N."/>
            <person name="Mach R.L."/>
            <person name="Mach-Aigner A.R."/>
            <person name="Javad Rahimi M."/>
            <person name="Salim K.A."/>
            <person name="Chan C.M."/>
            <person name="Lim L.B.L."/>
            <person name="Cai F."/>
            <person name="Druzhinina I.S."/>
            <person name="U'Ren J.M."/>
            <person name="Derntl C."/>
        </authorList>
    </citation>
    <scope>NUCLEOTIDE SEQUENCE</scope>
    <source>
        <strain evidence="15">TUCIM 5799</strain>
    </source>
</reference>
<dbReference type="GO" id="GO:0036088">
    <property type="term" value="P:D-serine catabolic process"/>
    <property type="evidence" value="ECO:0007669"/>
    <property type="project" value="TreeGrafter"/>
</dbReference>
<protein>
    <recommendedName>
        <fullName evidence="12">D-serine dehydratase</fullName>
        <ecNumber evidence="11">4.3.1.18</ecNumber>
    </recommendedName>
    <alternativeName>
        <fullName evidence="13">D-serine deaminase</fullName>
    </alternativeName>
</protein>
<keyword evidence="7" id="KW-0663">Pyridoxal phosphate</keyword>
<sequence>MDYSLEHHQSYIGKPVSDLPTPSLIISLPAVKKNVEILHKDVEGLGIRFRPHVKTLKALEVTRMMLGEGKHRAVVASTLAEIRGVLPLAKEGLLDECLYGLPVVSSYLPQLAELRKSLRILLMVDNEQQVSLLEKFGADQPWDIFIKIDVGTHRAGVLAGSSALHSLVKRAEASNHAQIYGFYCHAGHSYASRTSEQAQQTLSEEFSSVIGASGLLPADRELVVSIGSTPTAHVVSSLKAQLPGNTKLELHAGNFPANDLQQVSTSLVQIQDQAVRIAAEVCSVYPERNEALINAGAIALSKEVSPNYPGFGTVVGKLDWGVIRVSQEHGILASSKTGALADKEFHVGQRVYLYCNHACITAAAFYVYYVVDANDIVVATWIPWKGW</sequence>
<dbReference type="GO" id="GO:0046872">
    <property type="term" value="F:metal ion binding"/>
    <property type="evidence" value="ECO:0007669"/>
    <property type="project" value="UniProtKB-KW"/>
</dbReference>
<evidence type="ECO:0000256" key="3">
    <source>
        <dbReference type="ARBA" id="ARBA00005323"/>
    </source>
</evidence>
<comment type="function">
    <text evidence="10">Catalyzes the conversion of D-serine to pyruvate and ammonia. May play a role in D-serine detoxification.</text>
</comment>
<proteinExistence type="inferred from homology"/>
<evidence type="ECO:0000259" key="14">
    <source>
        <dbReference type="SMART" id="SM01119"/>
    </source>
</evidence>
<evidence type="ECO:0000313" key="16">
    <source>
        <dbReference type="Proteomes" id="UP000829685"/>
    </source>
</evidence>
<dbReference type="Pfam" id="PF01168">
    <property type="entry name" value="Ala_racemase_N"/>
    <property type="match status" value="1"/>
</dbReference>
<comment type="cofactor">
    <cofactor evidence="1">
        <name>pyridoxal 5'-phosphate</name>
        <dbReference type="ChEBI" id="CHEBI:597326"/>
    </cofactor>
</comment>
<evidence type="ECO:0000313" key="15">
    <source>
        <dbReference type="EMBL" id="KAI1856128.1"/>
    </source>
</evidence>
<keyword evidence="8" id="KW-0456">Lyase</keyword>
<evidence type="ECO:0000256" key="8">
    <source>
        <dbReference type="ARBA" id="ARBA00023239"/>
    </source>
</evidence>
<name>A0A9P9WBL3_9PEZI</name>
<evidence type="ECO:0000256" key="1">
    <source>
        <dbReference type="ARBA" id="ARBA00001933"/>
    </source>
</evidence>
<dbReference type="InterPro" id="IPR001608">
    <property type="entry name" value="Ala_racemase_N"/>
</dbReference>
<evidence type="ECO:0000256" key="6">
    <source>
        <dbReference type="ARBA" id="ARBA00022833"/>
    </source>
</evidence>
<dbReference type="PANTHER" id="PTHR28004:SF2">
    <property type="entry name" value="D-SERINE DEHYDRATASE"/>
    <property type="match status" value="1"/>
</dbReference>
<organism evidence="15 16">
    <name type="scientific">Neoarthrinium moseri</name>
    <dbReference type="NCBI Taxonomy" id="1658444"/>
    <lineage>
        <taxon>Eukaryota</taxon>
        <taxon>Fungi</taxon>
        <taxon>Dikarya</taxon>
        <taxon>Ascomycota</taxon>
        <taxon>Pezizomycotina</taxon>
        <taxon>Sordariomycetes</taxon>
        <taxon>Xylariomycetidae</taxon>
        <taxon>Amphisphaeriales</taxon>
        <taxon>Apiosporaceae</taxon>
        <taxon>Neoarthrinium</taxon>
    </lineage>
</organism>
<dbReference type="SUPFAM" id="SSF51419">
    <property type="entry name" value="PLP-binding barrel"/>
    <property type="match status" value="1"/>
</dbReference>
<comment type="caution">
    <text evidence="15">The sequence shown here is derived from an EMBL/GenBank/DDBJ whole genome shotgun (WGS) entry which is preliminary data.</text>
</comment>
<evidence type="ECO:0000256" key="12">
    <source>
        <dbReference type="ARBA" id="ARBA00069616"/>
    </source>
</evidence>
<dbReference type="InterPro" id="IPR029066">
    <property type="entry name" value="PLP-binding_barrel"/>
</dbReference>
<dbReference type="GO" id="GO:0009636">
    <property type="term" value="P:response to toxic substance"/>
    <property type="evidence" value="ECO:0007669"/>
    <property type="project" value="UniProtKB-KW"/>
</dbReference>
<dbReference type="SMART" id="SM01119">
    <property type="entry name" value="D-ser_dehydrat"/>
    <property type="match status" value="1"/>
</dbReference>
<evidence type="ECO:0000256" key="7">
    <source>
        <dbReference type="ARBA" id="ARBA00022898"/>
    </source>
</evidence>
<comment type="similarity">
    <text evidence="3">Belongs to the DSD1 family.</text>
</comment>
<dbReference type="EMBL" id="JAFIMR010000046">
    <property type="protein sequence ID" value="KAI1856128.1"/>
    <property type="molecule type" value="Genomic_DNA"/>
</dbReference>
<dbReference type="Proteomes" id="UP000829685">
    <property type="component" value="Unassembled WGS sequence"/>
</dbReference>
<dbReference type="EC" id="4.3.1.18" evidence="11"/>
<gene>
    <name evidence="15" type="ORF">JX265_011843</name>
</gene>
<dbReference type="InterPro" id="IPR026956">
    <property type="entry name" value="D-ser_dehydrat-like_dom"/>
</dbReference>
<dbReference type="FunFam" id="3.20.20.10:FF:000016">
    <property type="entry name" value="D-serine dehydratase"/>
    <property type="match status" value="1"/>
</dbReference>
<dbReference type="PANTHER" id="PTHR28004">
    <property type="entry name" value="ZGC:162816-RELATED"/>
    <property type="match status" value="1"/>
</dbReference>
<dbReference type="Gene3D" id="3.20.20.10">
    <property type="entry name" value="Alanine racemase"/>
    <property type="match status" value="1"/>
</dbReference>
<evidence type="ECO:0000256" key="4">
    <source>
        <dbReference type="ARBA" id="ARBA00022575"/>
    </source>
</evidence>
<evidence type="ECO:0000256" key="2">
    <source>
        <dbReference type="ARBA" id="ARBA00001947"/>
    </source>
</evidence>
<comment type="catalytic activity">
    <reaction evidence="9">
        <text>D-serine = pyruvate + NH4(+)</text>
        <dbReference type="Rhea" id="RHEA:13977"/>
        <dbReference type="ChEBI" id="CHEBI:15361"/>
        <dbReference type="ChEBI" id="CHEBI:28938"/>
        <dbReference type="ChEBI" id="CHEBI:35247"/>
        <dbReference type="EC" id="4.3.1.18"/>
    </reaction>
    <physiologicalReaction direction="left-to-right" evidence="9">
        <dbReference type="Rhea" id="RHEA:13978"/>
    </physiologicalReaction>
</comment>
<dbReference type="GO" id="GO:0008721">
    <property type="term" value="F:D-serine ammonia-lyase activity"/>
    <property type="evidence" value="ECO:0007669"/>
    <property type="project" value="UniProtKB-EC"/>
</dbReference>
<dbReference type="Pfam" id="PF14031">
    <property type="entry name" value="D-ser_dehydrat"/>
    <property type="match status" value="1"/>
</dbReference>
<evidence type="ECO:0000256" key="10">
    <source>
        <dbReference type="ARBA" id="ARBA00055764"/>
    </source>
</evidence>
<keyword evidence="4" id="KW-0216">Detoxification</keyword>
<dbReference type="AlphaFoldDB" id="A0A9P9WBL3"/>
<accession>A0A9P9WBL3</accession>